<dbReference type="Proteomes" id="UP000051020">
    <property type="component" value="Unassembled WGS sequence"/>
</dbReference>
<evidence type="ECO:0000313" key="3">
    <source>
        <dbReference type="EMBL" id="KRK22936.1"/>
    </source>
</evidence>
<dbReference type="EMBL" id="AZCU01000019">
    <property type="protein sequence ID" value="KRK22936.1"/>
    <property type="molecule type" value="Genomic_DNA"/>
</dbReference>
<accession>A0A837R8W4</accession>
<evidence type="ECO:0000259" key="2">
    <source>
        <dbReference type="Pfam" id="PF07853"/>
    </source>
</evidence>
<dbReference type="AlphaFoldDB" id="A0A837R8W4"/>
<proteinExistence type="predicted"/>
<dbReference type="Pfam" id="PF07853">
    <property type="entry name" value="DUF1648"/>
    <property type="match status" value="1"/>
</dbReference>
<evidence type="ECO:0000256" key="1">
    <source>
        <dbReference type="SAM" id="Phobius"/>
    </source>
</evidence>
<protein>
    <submittedName>
        <fullName evidence="3">Integral membrane protein</fullName>
    </submittedName>
</protein>
<keyword evidence="1" id="KW-0812">Transmembrane</keyword>
<dbReference type="InterPro" id="IPR012867">
    <property type="entry name" value="DUF1648"/>
</dbReference>
<feature type="transmembrane region" description="Helical" evidence="1">
    <location>
        <begin position="88"/>
        <end position="106"/>
    </location>
</feature>
<sequence>MPIIFRYDMPTTSFDNSPSEEMHITIRENHHLIYWFKNEVDPMRVFTWIVRSIVGVMVLICLIMISLAPQQVVTHFNGAGLADAFGPRWWLIVLPLLTVILAEFCIRKARQKRRKQGMLQVPTLTGFEGQCIAVLVSFNVMLWVMLQSEIQSLLVGGIVGLL</sequence>
<organism evidence="3 4">
    <name type="scientific">Lactiplantibacillus pentosus DSM 20314</name>
    <dbReference type="NCBI Taxonomy" id="1423791"/>
    <lineage>
        <taxon>Bacteria</taxon>
        <taxon>Bacillati</taxon>
        <taxon>Bacillota</taxon>
        <taxon>Bacilli</taxon>
        <taxon>Lactobacillales</taxon>
        <taxon>Lactobacillaceae</taxon>
        <taxon>Lactiplantibacillus</taxon>
    </lineage>
</organism>
<name>A0A837R8W4_LACPE</name>
<keyword evidence="1" id="KW-0472">Membrane</keyword>
<comment type="caution">
    <text evidence="3">The sequence shown here is derived from an EMBL/GenBank/DDBJ whole genome shotgun (WGS) entry which is preliminary data.</text>
</comment>
<keyword evidence="1" id="KW-1133">Transmembrane helix</keyword>
<feature type="domain" description="DUF1648" evidence="2">
    <location>
        <begin position="53"/>
        <end position="98"/>
    </location>
</feature>
<evidence type="ECO:0000313" key="4">
    <source>
        <dbReference type="Proteomes" id="UP000051020"/>
    </source>
</evidence>
<feature type="transmembrane region" description="Helical" evidence="1">
    <location>
        <begin position="45"/>
        <end position="68"/>
    </location>
</feature>
<reference evidence="3 4" key="1">
    <citation type="journal article" date="2015" name="Genome Announc.">
        <title>Expanding the biotechnology potential of lactobacilli through comparative genomics of 213 strains and associated genera.</title>
        <authorList>
            <person name="Sun Z."/>
            <person name="Harris H.M."/>
            <person name="McCann A."/>
            <person name="Guo C."/>
            <person name="Argimon S."/>
            <person name="Zhang W."/>
            <person name="Yang X."/>
            <person name="Jeffery I.B."/>
            <person name="Cooney J.C."/>
            <person name="Kagawa T.F."/>
            <person name="Liu W."/>
            <person name="Song Y."/>
            <person name="Salvetti E."/>
            <person name="Wrobel A."/>
            <person name="Rasinkangas P."/>
            <person name="Parkhill J."/>
            <person name="Rea M.C."/>
            <person name="O'Sullivan O."/>
            <person name="Ritari J."/>
            <person name="Douillard F.P."/>
            <person name="Paul Ross R."/>
            <person name="Yang R."/>
            <person name="Briner A.E."/>
            <person name="Felis G.E."/>
            <person name="de Vos W.M."/>
            <person name="Barrangou R."/>
            <person name="Klaenhammer T.R."/>
            <person name="Caufield P.W."/>
            <person name="Cui Y."/>
            <person name="Zhang H."/>
            <person name="O'Toole P.W."/>
        </authorList>
    </citation>
    <scope>NUCLEOTIDE SEQUENCE [LARGE SCALE GENOMIC DNA]</scope>
    <source>
        <strain evidence="3 4">DSM 20314</strain>
    </source>
</reference>
<gene>
    <name evidence="3" type="ORF">FD24_GL001364</name>
</gene>